<comment type="caution">
    <text evidence="4">The sequence shown here is derived from an EMBL/GenBank/DDBJ whole genome shotgun (WGS) entry which is preliminary data.</text>
</comment>
<evidence type="ECO:0000256" key="1">
    <source>
        <dbReference type="PROSITE-ProRule" id="PRU00723"/>
    </source>
</evidence>
<feature type="compositionally biased region" description="Basic and acidic residues" evidence="2">
    <location>
        <begin position="482"/>
        <end position="509"/>
    </location>
</feature>
<feature type="zinc finger region" description="C3H1-type" evidence="1">
    <location>
        <begin position="127"/>
        <end position="154"/>
    </location>
</feature>
<keyword evidence="5" id="KW-1185">Reference proteome</keyword>
<evidence type="ECO:0000313" key="5">
    <source>
        <dbReference type="Proteomes" id="UP000224006"/>
    </source>
</evidence>
<feature type="compositionally biased region" description="Polar residues" evidence="2">
    <location>
        <begin position="585"/>
        <end position="596"/>
    </location>
</feature>
<dbReference type="VEuPathDB" id="ToxoDB:BESB_052500"/>
<dbReference type="AlphaFoldDB" id="A0A2A9MCJ6"/>
<dbReference type="KEGG" id="bbes:BESB_052500"/>
<dbReference type="RefSeq" id="XP_029219608.1">
    <property type="nucleotide sequence ID" value="XM_029363685.1"/>
</dbReference>
<proteinExistence type="predicted"/>
<dbReference type="GeneID" id="40310179"/>
<organism evidence="4 5">
    <name type="scientific">Besnoitia besnoiti</name>
    <name type="common">Apicomplexan protozoan</name>
    <dbReference type="NCBI Taxonomy" id="94643"/>
    <lineage>
        <taxon>Eukaryota</taxon>
        <taxon>Sar</taxon>
        <taxon>Alveolata</taxon>
        <taxon>Apicomplexa</taxon>
        <taxon>Conoidasida</taxon>
        <taxon>Coccidia</taxon>
        <taxon>Eucoccidiorida</taxon>
        <taxon>Eimeriorina</taxon>
        <taxon>Sarcocystidae</taxon>
        <taxon>Besnoitia</taxon>
    </lineage>
</organism>
<evidence type="ECO:0000259" key="3">
    <source>
        <dbReference type="PROSITE" id="PS50103"/>
    </source>
</evidence>
<evidence type="ECO:0000256" key="2">
    <source>
        <dbReference type="SAM" id="MobiDB-lite"/>
    </source>
</evidence>
<keyword evidence="1" id="KW-0862">Zinc</keyword>
<accession>A0A2A9MCJ6</accession>
<dbReference type="GO" id="GO:0008270">
    <property type="term" value="F:zinc ion binding"/>
    <property type="evidence" value="ECO:0007669"/>
    <property type="project" value="UniProtKB-KW"/>
</dbReference>
<feature type="domain" description="C3H1-type" evidence="3">
    <location>
        <begin position="14"/>
        <end position="42"/>
    </location>
</feature>
<dbReference type="OrthoDB" id="20534at2759"/>
<gene>
    <name evidence="4" type="ORF">BESB_052500</name>
</gene>
<feature type="compositionally biased region" description="Low complexity" evidence="2">
    <location>
        <begin position="574"/>
        <end position="584"/>
    </location>
</feature>
<evidence type="ECO:0000313" key="4">
    <source>
        <dbReference type="EMBL" id="PFH35599.1"/>
    </source>
</evidence>
<feature type="compositionally biased region" description="Basic and acidic residues" evidence="2">
    <location>
        <begin position="703"/>
        <end position="715"/>
    </location>
</feature>
<feature type="compositionally biased region" description="Polar residues" evidence="2">
    <location>
        <begin position="727"/>
        <end position="736"/>
    </location>
</feature>
<feature type="region of interest" description="Disordered" evidence="2">
    <location>
        <begin position="476"/>
        <end position="521"/>
    </location>
</feature>
<name>A0A2A9MCJ6_BESBE</name>
<protein>
    <recommendedName>
        <fullName evidence="3">C3H1-type domain-containing protein</fullName>
    </recommendedName>
</protein>
<feature type="region of interest" description="Disordered" evidence="2">
    <location>
        <begin position="93"/>
        <end position="122"/>
    </location>
</feature>
<sequence length="852" mass="92035">MACGSLLSEEDLCRFRTKKCRRLVSGACEFGITRCQYSHNQYWSRRCPIYLSDRSFIRYIHVLCPHVTTKQADVGDRPSHAGLGCGRPRCVKRQAGGGPPGQQSQHSKGHGRRRGGSGSGKGSEACCCVDEWKEEIIVNTCPRGGECPFAHSTEEILYHPLFYKMIICEKYREDVCDTYYCPFIHGLAEARQPKHYKLPFTTGIDIPPLPCVTIVAKIEKKKNPLSGGTLGDTTVTAVGIDEAACPENNPESLLRQAVAAAQRQHRQLQQRSFQLCRSLMDSSESETLRTSRSAEQLAHSPATLGQGSQQGLLTRANRCGDSRSSEDDDAFACQALFDALKSLEGGDKASRSLSMPGGGRRPRAHDNGLEAVAARLTSTQQGPLSGSVWPSLPASVASKRGETAFNDPNRSVEQLTPRKVGPRLVLGGIAPGRAAALASRMSPVQLLTAAFELCGHNNRKDTIEFALNTLDDQEESVALSHIEPKEKLTEVRGTETEGEPSRRKGHGDPEPIQGTEIGSDAKNRQMGSAQLLFQFTTEPTAHPQRESDPPTELTADPSENLLASAGESLQNVRTVASVATSSASPDESSQAPGITFTSLDSSTASSPLSSPSSASRGRGPSDRAAFTTQSNANREQPCCLSAATRSPSESGAEPDISSHISSSFHSTLTATEATEATVTRPEVSADGPPEGARISQSHNGLGELEKAQERQRVEDPQVVAPVPIAGQSPTNEGTHVQSHMSQLSGTCTDCSNGGSNDKKDALVEENGPTTTVMRQDDPHTEELAKSTHETVSEEHSLHEDSCTTPNLLIDRLEQIIKALWENVWKHTPKQWSRIQCASREVSQPRSVEWLVA</sequence>
<feature type="region of interest" description="Disordered" evidence="2">
    <location>
        <begin position="539"/>
        <end position="736"/>
    </location>
</feature>
<feature type="compositionally biased region" description="Polar residues" evidence="2">
    <location>
        <begin position="303"/>
        <end position="312"/>
    </location>
</feature>
<dbReference type="PROSITE" id="PS50103">
    <property type="entry name" value="ZF_C3H1"/>
    <property type="match status" value="2"/>
</dbReference>
<reference evidence="4 5" key="1">
    <citation type="submission" date="2017-09" db="EMBL/GenBank/DDBJ databases">
        <title>Genome sequencing of Besnoitia besnoiti strain Bb-Ger1.</title>
        <authorList>
            <person name="Schares G."/>
            <person name="Venepally P."/>
            <person name="Lorenzi H.A."/>
        </authorList>
    </citation>
    <scope>NUCLEOTIDE SEQUENCE [LARGE SCALE GENOMIC DNA]</scope>
    <source>
        <strain evidence="4 5">Bb-Ger1</strain>
    </source>
</reference>
<feature type="region of interest" description="Disordered" evidence="2">
    <location>
        <begin position="284"/>
        <end position="325"/>
    </location>
</feature>
<dbReference type="InterPro" id="IPR000571">
    <property type="entry name" value="Znf_CCCH"/>
</dbReference>
<feature type="domain" description="C3H1-type" evidence="3">
    <location>
        <begin position="127"/>
        <end position="154"/>
    </location>
</feature>
<keyword evidence="1" id="KW-0479">Metal-binding</keyword>
<dbReference type="SMART" id="SM00356">
    <property type="entry name" value="ZnF_C3H1"/>
    <property type="match status" value="3"/>
</dbReference>
<dbReference type="EMBL" id="NWUJ01000004">
    <property type="protein sequence ID" value="PFH35599.1"/>
    <property type="molecule type" value="Genomic_DNA"/>
</dbReference>
<dbReference type="Gene3D" id="3.30.1370.210">
    <property type="match status" value="1"/>
</dbReference>
<keyword evidence="1" id="KW-0863">Zinc-finger</keyword>
<dbReference type="Proteomes" id="UP000224006">
    <property type="component" value="Chromosome IV"/>
</dbReference>
<feature type="compositionally biased region" description="Low complexity" evidence="2">
    <location>
        <begin position="657"/>
        <end position="679"/>
    </location>
</feature>
<feature type="zinc finger region" description="C3H1-type" evidence="1">
    <location>
        <begin position="14"/>
        <end position="42"/>
    </location>
</feature>
<feature type="compositionally biased region" description="Low complexity" evidence="2">
    <location>
        <begin position="597"/>
        <end position="618"/>
    </location>
</feature>